<keyword evidence="3" id="KW-1185">Reference proteome</keyword>
<name>A0A0V0TEL3_9BILA</name>
<feature type="transmembrane region" description="Helical" evidence="1">
    <location>
        <begin position="138"/>
        <end position="158"/>
    </location>
</feature>
<evidence type="ECO:0000313" key="2">
    <source>
        <dbReference type="EMBL" id="KRX37471.1"/>
    </source>
</evidence>
<dbReference type="EMBL" id="JYDJ01000308">
    <property type="protein sequence ID" value="KRX37471.1"/>
    <property type="molecule type" value="Genomic_DNA"/>
</dbReference>
<comment type="caution">
    <text evidence="2">The sequence shown here is derived from an EMBL/GenBank/DDBJ whole genome shotgun (WGS) entry which is preliminary data.</text>
</comment>
<keyword evidence="1" id="KW-0812">Transmembrane</keyword>
<proteinExistence type="predicted"/>
<reference evidence="2 3" key="1">
    <citation type="submission" date="2015-01" db="EMBL/GenBank/DDBJ databases">
        <title>Evolution of Trichinella species and genotypes.</title>
        <authorList>
            <person name="Korhonen P.K."/>
            <person name="Edoardo P."/>
            <person name="Giuseppe L.R."/>
            <person name="Gasser R.B."/>
        </authorList>
    </citation>
    <scope>NUCLEOTIDE SEQUENCE [LARGE SCALE GENOMIC DNA]</scope>
    <source>
        <strain evidence="2">ISS417</strain>
    </source>
</reference>
<evidence type="ECO:0000313" key="3">
    <source>
        <dbReference type="Proteomes" id="UP000055048"/>
    </source>
</evidence>
<organism evidence="2 3">
    <name type="scientific">Trichinella murrelli</name>
    <dbReference type="NCBI Taxonomy" id="144512"/>
    <lineage>
        <taxon>Eukaryota</taxon>
        <taxon>Metazoa</taxon>
        <taxon>Ecdysozoa</taxon>
        <taxon>Nematoda</taxon>
        <taxon>Enoplea</taxon>
        <taxon>Dorylaimia</taxon>
        <taxon>Trichinellida</taxon>
        <taxon>Trichinellidae</taxon>
        <taxon>Trichinella</taxon>
    </lineage>
</organism>
<keyword evidence="1" id="KW-1133">Transmembrane helix</keyword>
<evidence type="ECO:0000256" key="1">
    <source>
        <dbReference type="SAM" id="Phobius"/>
    </source>
</evidence>
<gene>
    <name evidence="2" type="ORF">T05_4092</name>
</gene>
<keyword evidence="1" id="KW-0472">Membrane</keyword>
<sequence length="178" mass="20988">MLSYASWKVMLLLIYLFSNKKKELLFQKCSSPWGCSTISNSTQKYFNCVYFKGCIFRIVEIFPVPGSHKHCIALSKIYKICKELYFFPDYWILFSKLPLDLKLNLFDKLLASDKSFHLRRCISEKFLKRVNFDIKQEITLLTMHFFFFFSFALIAKLATTSHSLFNKFTLRSAETSIS</sequence>
<dbReference type="Proteomes" id="UP000055048">
    <property type="component" value="Unassembled WGS sequence"/>
</dbReference>
<accession>A0A0V0TEL3</accession>
<dbReference type="AlphaFoldDB" id="A0A0V0TEL3"/>
<protein>
    <submittedName>
        <fullName evidence="2">Uncharacterized protein</fullName>
    </submittedName>
</protein>